<feature type="region of interest" description="Disordered" evidence="2">
    <location>
        <begin position="1"/>
        <end position="35"/>
    </location>
</feature>
<gene>
    <name evidence="4" type="ORF">CCAM_LOCUS31751</name>
</gene>
<dbReference type="PANTHER" id="PTHR43597:SF5">
    <property type="entry name" value="SUFE-LIKE PROTEIN 2, CHLOROPLASTIC"/>
    <property type="match status" value="1"/>
</dbReference>
<evidence type="ECO:0000313" key="4">
    <source>
        <dbReference type="EMBL" id="VFQ89975.1"/>
    </source>
</evidence>
<organism evidence="4 5">
    <name type="scientific">Cuscuta campestris</name>
    <dbReference type="NCBI Taxonomy" id="132261"/>
    <lineage>
        <taxon>Eukaryota</taxon>
        <taxon>Viridiplantae</taxon>
        <taxon>Streptophyta</taxon>
        <taxon>Embryophyta</taxon>
        <taxon>Tracheophyta</taxon>
        <taxon>Spermatophyta</taxon>
        <taxon>Magnoliopsida</taxon>
        <taxon>eudicotyledons</taxon>
        <taxon>Gunneridae</taxon>
        <taxon>Pentapetalae</taxon>
        <taxon>asterids</taxon>
        <taxon>lamiids</taxon>
        <taxon>Solanales</taxon>
        <taxon>Convolvulaceae</taxon>
        <taxon>Cuscuteae</taxon>
        <taxon>Cuscuta</taxon>
        <taxon>Cuscuta subgen. Grammica</taxon>
        <taxon>Cuscuta sect. Cleistogrammica</taxon>
    </lineage>
</organism>
<dbReference type="EMBL" id="OOIL02003924">
    <property type="protein sequence ID" value="VFQ89975.1"/>
    <property type="molecule type" value="Genomic_DNA"/>
</dbReference>
<dbReference type="InterPro" id="IPR003808">
    <property type="entry name" value="Fe-S_metab-assoc_dom"/>
</dbReference>
<dbReference type="Pfam" id="PF02657">
    <property type="entry name" value="SufE"/>
    <property type="match status" value="1"/>
</dbReference>
<protein>
    <recommendedName>
        <fullName evidence="3">Fe-S metabolism associated domain-containing protein</fullName>
    </recommendedName>
</protein>
<dbReference type="OrthoDB" id="411584at2759"/>
<feature type="domain" description="Fe-S metabolism associated" evidence="3">
    <location>
        <begin position="87"/>
        <end position="208"/>
    </location>
</feature>
<evidence type="ECO:0000313" key="5">
    <source>
        <dbReference type="Proteomes" id="UP000595140"/>
    </source>
</evidence>
<dbReference type="Proteomes" id="UP000595140">
    <property type="component" value="Unassembled WGS sequence"/>
</dbReference>
<dbReference type="AlphaFoldDB" id="A0A484MME3"/>
<comment type="similarity">
    <text evidence="1">Belongs to the SufE family.</text>
</comment>
<proteinExistence type="inferred from homology"/>
<evidence type="ECO:0000259" key="3">
    <source>
        <dbReference type="Pfam" id="PF02657"/>
    </source>
</evidence>
<name>A0A484MME3_9ASTE</name>
<feature type="compositionally biased region" description="Pro residues" evidence="2">
    <location>
        <begin position="7"/>
        <end position="16"/>
    </location>
</feature>
<evidence type="ECO:0000256" key="1">
    <source>
        <dbReference type="ARBA" id="ARBA00010282"/>
    </source>
</evidence>
<dbReference type="SUPFAM" id="SSF82649">
    <property type="entry name" value="SufE/NifU"/>
    <property type="match status" value="1"/>
</dbReference>
<dbReference type="Gene3D" id="3.90.1010.10">
    <property type="match status" value="1"/>
</dbReference>
<accession>A0A484MME3</accession>
<sequence>MNSPALNPSPRPPPSPSLNFASKPGQIYPQRLWSRGNPPAFLSSHLEISRKPGKINPRNPGSNRLPVSRSAGNGIPSVGDKVRILASEFKALPSPIDRVKRLLHYATLLPPSDESGRVRGNRVMGCTTQVWLEARMDGEGRMRFKVDSDSEITKGFSSCLIWLLDGAAPPEVLGVAAEDLAAVNVAGFPSKVRSRVNTWHNVLIGMQKKTMDCVGEGEIAAEFTQIIKFQSLLI</sequence>
<reference evidence="4 5" key="1">
    <citation type="submission" date="2018-04" db="EMBL/GenBank/DDBJ databases">
        <authorList>
            <person name="Vogel A."/>
        </authorList>
    </citation>
    <scope>NUCLEOTIDE SEQUENCE [LARGE SCALE GENOMIC DNA]</scope>
</reference>
<keyword evidence="5" id="KW-1185">Reference proteome</keyword>
<dbReference type="PANTHER" id="PTHR43597">
    <property type="entry name" value="SULFUR ACCEPTOR PROTEIN CSDE"/>
    <property type="match status" value="1"/>
</dbReference>
<feature type="region of interest" description="Disordered" evidence="2">
    <location>
        <begin position="49"/>
        <end position="73"/>
    </location>
</feature>
<evidence type="ECO:0000256" key="2">
    <source>
        <dbReference type="SAM" id="MobiDB-lite"/>
    </source>
</evidence>